<comment type="caution">
    <text evidence="3">The sequence shown here is derived from an EMBL/GenBank/DDBJ whole genome shotgun (WGS) entry which is preliminary data.</text>
</comment>
<organism evidence="3 4">
    <name type="scientific">Photobacterium angustum</name>
    <dbReference type="NCBI Taxonomy" id="661"/>
    <lineage>
        <taxon>Bacteria</taxon>
        <taxon>Pseudomonadati</taxon>
        <taxon>Pseudomonadota</taxon>
        <taxon>Gammaproteobacteria</taxon>
        <taxon>Vibrionales</taxon>
        <taxon>Vibrionaceae</taxon>
        <taxon>Photobacterium</taxon>
    </lineage>
</organism>
<evidence type="ECO:0000256" key="1">
    <source>
        <dbReference type="ARBA" id="ARBA00023125"/>
    </source>
</evidence>
<dbReference type="PANTHER" id="PTHR46558:SF11">
    <property type="entry name" value="HTH-TYPE TRANSCRIPTIONAL REGULATOR XRE"/>
    <property type="match status" value="1"/>
</dbReference>
<dbReference type="PANTHER" id="PTHR46558">
    <property type="entry name" value="TRACRIPTIONAL REGULATORY PROTEIN-RELATED-RELATED"/>
    <property type="match status" value="1"/>
</dbReference>
<evidence type="ECO:0000313" key="4">
    <source>
        <dbReference type="Proteomes" id="UP000238730"/>
    </source>
</evidence>
<keyword evidence="1" id="KW-0238">DNA-binding</keyword>
<dbReference type="Gene3D" id="1.10.260.40">
    <property type="entry name" value="lambda repressor-like DNA-binding domains"/>
    <property type="match status" value="1"/>
</dbReference>
<proteinExistence type="predicted"/>
<dbReference type="CDD" id="cd00093">
    <property type="entry name" value="HTH_XRE"/>
    <property type="match status" value="1"/>
</dbReference>
<dbReference type="InterPro" id="IPR010982">
    <property type="entry name" value="Lambda_DNA-bd_dom_sf"/>
</dbReference>
<dbReference type="SMART" id="SM00530">
    <property type="entry name" value="HTH_XRE"/>
    <property type="match status" value="1"/>
</dbReference>
<reference evidence="3 4" key="1">
    <citation type="submission" date="2016-12" db="EMBL/GenBank/DDBJ databases">
        <title>Diversity of luminous bacteria.</title>
        <authorList>
            <person name="Yoshizawa S."/>
            <person name="Kogure K."/>
        </authorList>
    </citation>
    <scope>NUCLEOTIDE SEQUENCE [LARGE SCALE GENOMIC DNA]</scope>
    <source>
        <strain evidence="3 4">LC1-200</strain>
    </source>
</reference>
<dbReference type="GO" id="GO:0003677">
    <property type="term" value="F:DNA binding"/>
    <property type="evidence" value="ECO:0007669"/>
    <property type="project" value="UniProtKB-KW"/>
</dbReference>
<protein>
    <submittedName>
        <fullName evidence="3">Transcriptional regulator</fullName>
    </submittedName>
</protein>
<dbReference type="PROSITE" id="PS50943">
    <property type="entry name" value="HTH_CROC1"/>
    <property type="match status" value="1"/>
</dbReference>
<evidence type="ECO:0000313" key="3">
    <source>
        <dbReference type="EMBL" id="PQJ61849.1"/>
    </source>
</evidence>
<sequence length="104" mass="11984">MNNPQAFYHRLKQAREEHGMTQVDAAKHLKIARQTYLDLENGRTQPRLDTLLELSKMFNKSIMFFAGDRPSLDEFDTLELLAELQQRYVTLSANKTDAATAQPE</sequence>
<dbReference type="AlphaFoldDB" id="A0A2S7VIE4"/>
<dbReference type="RefSeq" id="WP_105061704.1">
    <property type="nucleotide sequence ID" value="NZ_MSCJ01000003.1"/>
</dbReference>
<dbReference type="OrthoDB" id="9812495at2"/>
<gene>
    <name evidence="3" type="ORF">BTO08_16405</name>
</gene>
<dbReference type="SUPFAM" id="SSF47413">
    <property type="entry name" value="lambda repressor-like DNA-binding domains"/>
    <property type="match status" value="1"/>
</dbReference>
<name>A0A2S7VIE4_PHOAN</name>
<dbReference type="Pfam" id="PF01381">
    <property type="entry name" value="HTH_3"/>
    <property type="match status" value="1"/>
</dbReference>
<evidence type="ECO:0000259" key="2">
    <source>
        <dbReference type="PROSITE" id="PS50943"/>
    </source>
</evidence>
<dbReference type="InterPro" id="IPR001387">
    <property type="entry name" value="Cro/C1-type_HTH"/>
</dbReference>
<dbReference type="EMBL" id="MSCJ01000003">
    <property type="protein sequence ID" value="PQJ61849.1"/>
    <property type="molecule type" value="Genomic_DNA"/>
</dbReference>
<dbReference type="Proteomes" id="UP000238730">
    <property type="component" value="Unassembled WGS sequence"/>
</dbReference>
<accession>A0A2S7VIE4</accession>
<feature type="domain" description="HTH cro/C1-type" evidence="2">
    <location>
        <begin position="11"/>
        <end position="65"/>
    </location>
</feature>